<dbReference type="InterPro" id="IPR002259">
    <property type="entry name" value="Eqnu_transpt"/>
</dbReference>
<evidence type="ECO:0000256" key="7">
    <source>
        <dbReference type="SAM" id="Phobius"/>
    </source>
</evidence>
<evidence type="ECO:0000256" key="4">
    <source>
        <dbReference type="ARBA" id="ARBA00022692"/>
    </source>
</evidence>
<keyword evidence="4 7" id="KW-0812">Transmembrane</keyword>
<name>A0A1I7XJI3_HETBA</name>
<dbReference type="PANTHER" id="PTHR10332:SF36">
    <property type="entry name" value="EQUILIBRATIVE NUCLEOSIDE TRANSPORTER 1"/>
    <property type="match status" value="1"/>
</dbReference>
<evidence type="ECO:0000256" key="2">
    <source>
        <dbReference type="ARBA" id="ARBA00007965"/>
    </source>
</evidence>
<comment type="subcellular location">
    <subcellularLocation>
        <location evidence="1">Membrane</location>
        <topology evidence="1">Multi-pass membrane protein</topology>
    </subcellularLocation>
</comment>
<feature type="transmembrane region" description="Helical" evidence="7">
    <location>
        <begin position="116"/>
        <end position="137"/>
    </location>
</feature>
<proteinExistence type="inferred from homology"/>
<feature type="transmembrane region" description="Helical" evidence="7">
    <location>
        <begin position="212"/>
        <end position="234"/>
    </location>
</feature>
<dbReference type="Pfam" id="PF01733">
    <property type="entry name" value="Nucleoside_tran"/>
    <property type="match status" value="1"/>
</dbReference>
<evidence type="ECO:0000256" key="3">
    <source>
        <dbReference type="ARBA" id="ARBA00022448"/>
    </source>
</evidence>
<feature type="transmembrane region" description="Helical" evidence="7">
    <location>
        <begin position="143"/>
        <end position="165"/>
    </location>
</feature>
<feature type="transmembrane region" description="Helical" evidence="7">
    <location>
        <begin position="350"/>
        <end position="373"/>
    </location>
</feature>
<keyword evidence="8" id="KW-1185">Reference proteome</keyword>
<evidence type="ECO:0000313" key="8">
    <source>
        <dbReference type="Proteomes" id="UP000095283"/>
    </source>
</evidence>
<feature type="transmembrane region" description="Helical" evidence="7">
    <location>
        <begin position="186"/>
        <end position="206"/>
    </location>
</feature>
<dbReference type="PANTHER" id="PTHR10332">
    <property type="entry name" value="EQUILIBRATIVE NUCLEOSIDE TRANSPORTER"/>
    <property type="match status" value="1"/>
</dbReference>
<evidence type="ECO:0000256" key="6">
    <source>
        <dbReference type="ARBA" id="ARBA00023136"/>
    </source>
</evidence>
<dbReference type="GO" id="GO:0005337">
    <property type="term" value="F:nucleoside transmembrane transporter activity"/>
    <property type="evidence" value="ECO:0007669"/>
    <property type="project" value="InterPro"/>
</dbReference>
<evidence type="ECO:0000313" key="9">
    <source>
        <dbReference type="WBParaSite" id="Hba_17926"/>
    </source>
</evidence>
<keyword evidence="3" id="KW-0813">Transport</keyword>
<keyword evidence="6 7" id="KW-0472">Membrane</keyword>
<dbReference type="AlphaFoldDB" id="A0A1I7XJI3"/>
<comment type="similarity">
    <text evidence="2">Belongs to the SLC29A/ENT transporter (TC 2.A.57) family.</text>
</comment>
<feature type="transmembrane region" description="Helical" evidence="7">
    <location>
        <begin position="316"/>
        <end position="338"/>
    </location>
</feature>
<dbReference type="GO" id="GO:0005886">
    <property type="term" value="C:plasma membrane"/>
    <property type="evidence" value="ECO:0007669"/>
    <property type="project" value="TreeGrafter"/>
</dbReference>
<evidence type="ECO:0000256" key="1">
    <source>
        <dbReference type="ARBA" id="ARBA00004141"/>
    </source>
</evidence>
<feature type="transmembrane region" description="Helical" evidence="7">
    <location>
        <begin position="38"/>
        <end position="63"/>
    </location>
</feature>
<organism evidence="8 9">
    <name type="scientific">Heterorhabditis bacteriophora</name>
    <name type="common">Entomopathogenic nematode worm</name>
    <dbReference type="NCBI Taxonomy" id="37862"/>
    <lineage>
        <taxon>Eukaryota</taxon>
        <taxon>Metazoa</taxon>
        <taxon>Ecdysozoa</taxon>
        <taxon>Nematoda</taxon>
        <taxon>Chromadorea</taxon>
        <taxon>Rhabditida</taxon>
        <taxon>Rhabditina</taxon>
        <taxon>Rhabditomorpha</taxon>
        <taxon>Strongyloidea</taxon>
        <taxon>Heterorhabditidae</taxon>
        <taxon>Heterorhabditis</taxon>
    </lineage>
</organism>
<reference evidence="9" key="1">
    <citation type="submission" date="2016-11" db="UniProtKB">
        <authorList>
            <consortium name="WormBaseParasite"/>
        </authorList>
    </citation>
    <scope>IDENTIFICATION</scope>
</reference>
<feature type="transmembrane region" description="Helical" evidence="7">
    <location>
        <begin position="83"/>
        <end position="104"/>
    </location>
</feature>
<dbReference type="WBParaSite" id="Hba_17926">
    <property type="protein sequence ID" value="Hba_17926"/>
    <property type="gene ID" value="Hba_17926"/>
</dbReference>
<sequence>MFDDWNIKSAISVSTESSDEPLEKGDYEKKQPPKDKYWIVYIIILINGIGVLLPWNMFITISPDYYVNYWFTINNKETSYGKSFMSALGISAQIPNFIISIINVTQIIGGSMMIRIAGPLAINCINVVVILALVIFQQPSADAMHWFYIVSLTIVMIMNASNGLYQNSIFGLAADFPAKYTNALVVGNNICGTFTSVISIITIIAFNNSQTVALLYFSISLAVLVICGISLWCVGKLEFYKFHTQKGNIARQLSNSSRPSLEQFWETFKNCWPQLVSIFLVYFVTLSVFPTILVGIRPYSEDGKTWTSVFPKNTYAEITTFLNFNLFAAIGSTTASFIQFVNNSDIFNNILILIVPSSMSKTAGMAAALALVAGE</sequence>
<evidence type="ECO:0000256" key="5">
    <source>
        <dbReference type="ARBA" id="ARBA00022989"/>
    </source>
</evidence>
<accession>A0A1I7XJI3</accession>
<dbReference type="Proteomes" id="UP000095283">
    <property type="component" value="Unplaced"/>
</dbReference>
<keyword evidence="5 7" id="KW-1133">Transmembrane helix</keyword>
<feature type="transmembrane region" description="Helical" evidence="7">
    <location>
        <begin position="275"/>
        <end position="296"/>
    </location>
</feature>
<protein>
    <submittedName>
        <fullName evidence="9">Equilibrative nucleoside transporter 3</fullName>
    </submittedName>
</protein>